<feature type="region of interest" description="Disordered" evidence="1">
    <location>
        <begin position="203"/>
        <end position="222"/>
    </location>
</feature>
<feature type="region of interest" description="Disordered" evidence="1">
    <location>
        <begin position="577"/>
        <end position="605"/>
    </location>
</feature>
<proteinExistence type="predicted"/>
<feature type="compositionally biased region" description="Basic and acidic residues" evidence="1">
    <location>
        <begin position="468"/>
        <end position="485"/>
    </location>
</feature>
<feature type="region of interest" description="Disordered" evidence="1">
    <location>
        <begin position="124"/>
        <end position="152"/>
    </location>
</feature>
<sequence length="647" mass="72239">MAGKERAKNTASPKEVAKLMRGANLTKLPPESEYMIADTSKVIETFEDFLKDLLLATPRPTEKLLLQACKLVFEHTSKSDCKSFAQQLVRCVQHVRECKSVTSGKKTPEAVWRVLQVMKANKDQPCRRLSTTSVSSAASPSAVDSKPSPEPMVEKVSLASKAELSPGSKVRHAYGLAASRTMQKEEDGEDLLEVVAVQSSQSLHSIASSGEEVSPEKEGEMEDVPPAADFKDYFDAGRGCHVRAFASGKLEELTAPVSRVTGKKVLKAALKTKPAAGQVKKKPAGAETAEVPKSSEVDVQAAQLAEAKQQEETILHFVRKSTAKKPPRTYVTACYCDGSKHRQKLIVEFQAAKYADHVEKAAKAVKRIQKDKLTFNRARQLKFALAEVRLVPGTYIAWLPGMDLGAMTDAQVREWLRSLPNYQVLRLHELVMEQTGSTAVPKVARVGMEPQAQVSHFLLQGWGSSWKDRGHDKKGEGSQWWKKDDDPWDEDPNDMSGIDVRKCKKCKHNWSYVREGGELYIYSANRENLWDPYSEGSGGRWDLKEFANYIEPTLAKKKKKNRGKQRKVWWAKVKGWKDAGEPEFQPPSDEEEEDPGQEGQEQAEAVPFRQKDFQSFLCCLCFLCSRVKPTKRRARDASTPRCSPVVA</sequence>
<dbReference type="EMBL" id="CAJNDS010000755">
    <property type="protein sequence ID" value="CAE7231965.1"/>
    <property type="molecule type" value="Genomic_DNA"/>
</dbReference>
<accession>A0A812KXI4</accession>
<evidence type="ECO:0000313" key="3">
    <source>
        <dbReference type="Proteomes" id="UP000604046"/>
    </source>
</evidence>
<feature type="region of interest" description="Disordered" evidence="1">
    <location>
        <begin position="468"/>
        <end position="490"/>
    </location>
</feature>
<evidence type="ECO:0000313" key="2">
    <source>
        <dbReference type="EMBL" id="CAE7231965.1"/>
    </source>
</evidence>
<dbReference type="AlphaFoldDB" id="A0A812KXI4"/>
<dbReference type="OrthoDB" id="465938at2759"/>
<organism evidence="2 3">
    <name type="scientific">Symbiodinium natans</name>
    <dbReference type="NCBI Taxonomy" id="878477"/>
    <lineage>
        <taxon>Eukaryota</taxon>
        <taxon>Sar</taxon>
        <taxon>Alveolata</taxon>
        <taxon>Dinophyceae</taxon>
        <taxon>Suessiales</taxon>
        <taxon>Symbiodiniaceae</taxon>
        <taxon>Symbiodinium</taxon>
    </lineage>
</organism>
<reference evidence="2" key="1">
    <citation type="submission" date="2021-02" db="EMBL/GenBank/DDBJ databases">
        <authorList>
            <person name="Dougan E. K."/>
            <person name="Rhodes N."/>
            <person name="Thang M."/>
            <person name="Chan C."/>
        </authorList>
    </citation>
    <scope>NUCLEOTIDE SEQUENCE</scope>
</reference>
<name>A0A812KXI4_9DINO</name>
<protein>
    <submittedName>
        <fullName evidence="2">Uncharacterized protein</fullName>
    </submittedName>
</protein>
<feature type="compositionally biased region" description="Low complexity" evidence="1">
    <location>
        <begin position="130"/>
        <end position="146"/>
    </location>
</feature>
<dbReference type="Proteomes" id="UP000604046">
    <property type="component" value="Unassembled WGS sequence"/>
</dbReference>
<keyword evidence="3" id="KW-1185">Reference proteome</keyword>
<comment type="caution">
    <text evidence="2">The sequence shown here is derived from an EMBL/GenBank/DDBJ whole genome shotgun (WGS) entry which is preliminary data.</text>
</comment>
<evidence type="ECO:0000256" key="1">
    <source>
        <dbReference type="SAM" id="MobiDB-lite"/>
    </source>
</evidence>
<gene>
    <name evidence="2" type="ORF">SNAT2548_LOCUS9547</name>
</gene>